<protein>
    <submittedName>
        <fullName evidence="2">DUF481 domain-containing protein</fullName>
    </submittedName>
</protein>
<dbReference type="AlphaFoldDB" id="A0A501XGD6"/>
<dbReference type="EMBL" id="VFSU01000030">
    <property type="protein sequence ID" value="TPE59525.1"/>
    <property type="molecule type" value="Genomic_DNA"/>
</dbReference>
<keyword evidence="1" id="KW-0732">Signal</keyword>
<feature type="signal peptide" evidence="1">
    <location>
        <begin position="1"/>
        <end position="19"/>
    </location>
</feature>
<gene>
    <name evidence="2" type="ORF">FJQ54_13670</name>
</gene>
<feature type="chain" id="PRO_5021259373" evidence="1">
    <location>
        <begin position="20"/>
        <end position="296"/>
    </location>
</feature>
<proteinExistence type="predicted"/>
<evidence type="ECO:0000256" key="1">
    <source>
        <dbReference type="SAM" id="SignalP"/>
    </source>
</evidence>
<dbReference type="RefSeq" id="WP_140928972.1">
    <property type="nucleotide sequence ID" value="NZ_VFSU01000030.1"/>
</dbReference>
<accession>A0A501XGD6</accession>
<dbReference type="Pfam" id="PF04338">
    <property type="entry name" value="DUF481"/>
    <property type="match status" value="1"/>
</dbReference>
<dbReference type="OrthoDB" id="7341471at2"/>
<reference evidence="2 3" key="1">
    <citation type="submission" date="2019-06" db="EMBL/GenBank/DDBJ databases">
        <authorList>
            <person name="Lee I."/>
            <person name="Jang G.I."/>
            <person name="Hwang C.Y."/>
        </authorList>
    </citation>
    <scope>NUCLEOTIDE SEQUENCE [LARGE SCALE GENOMIC DNA]</scope>
    <source>
        <strain evidence="2 3">PAMC 28131</strain>
    </source>
</reference>
<keyword evidence="3" id="KW-1185">Reference proteome</keyword>
<comment type="caution">
    <text evidence="2">The sequence shown here is derived from an EMBL/GenBank/DDBJ whole genome shotgun (WGS) entry which is preliminary data.</text>
</comment>
<evidence type="ECO:0000313" key="3">
    <source>
        <dbReference type="Proteomes" id="UP000319897"/>
    </source>
</evidence>
<evidence type="ECO:0000313" key="2">
    <source>
        <dbReference type="EMBL" id="TPE59525.1"/>
    </source>
</evidence>
<sequence length="296" mass="32315">MRFIPAAIVLAALATPAMAQSSLPPAVRQMVEAAANTGDQAKIDAVVAIAKETNPGAGAEIDKIVADIGATKAAEREAKLASAGFFEGWKGSGQLGGSISTGNSETKSLTAGLNLERDGLNWRHRADLLVDIVDNDTGTDQQRILAGYQIDYKFSERLYAWGRFEYERNREAGINRRFAESAGLGWRAIDGERVKWDLEAGPALRQTRFITYSENTFAGRGASRFLWNWSDTTVFTNDTAIFFANSASINNTTALTSKLFGAVSTRLSFNLAWEEEPPLGLEKLDTTTRITLVYDF</sequence>
<name>A0A501XGD6_9SPHN</name>
<organism evidence="2 3">
    <name type="scientific">Sandaracinobacter neustonicus</name>
    <dbReference type="NCBI Taxonomy" id="1715348"/>
    <lineage>
        <taxon>Bacteria</taxon>
        <taxon>Pseudomonadati</taxon>
        <taxon>Pseudomonadota</taxon>
        <taxon>Alphaproteobacteria</taxon>
        <taxon>Sphingomonadales</taxon>
        <taxon>Sphingosinicellaceae</taxon>
        <taxon>Sandaracinobacter</taxon>
    </lineage>
</organism>
<dbReference type="InterPro" id="IPR007433">
    <property type="entry name" value="DUF481"/>
</dbReference>
<dbReference type="Proteomes" id="UP000319897">
    <property type="component" value="Unassembled WGS sequence"/>
</dbReference>